<keyword evidence="3" id="KW-1185">Reference proteome</keyword>
<gene>
    <name evidence="2" type="ORF">F511_34079</name>
</gene>
<dbReference type="AlphaFoldDB" id="A0A2Z7AFT8"/>
<dbReference type="Proteomes" id="UP000250235">
    <property type="component" value="Unassembled WGS sequence"/>
</dbReference>
<accession>A0A2Z7AFT8</accession>
<feature type="region of interest" description="Disordered" evidence="1">
    <location>
        <begin position="47"/>
        <end position="71"/>
    </location>
</feature>
<proteinExistence type="predicted"/>
<dbReference type="EMBL" id="KV017525">
    <property type="protein sequence ID" value="KZV18094.1"/>
    <property type="molecule type" value="Genomic_DNA"/>
</dbReference>
<organism evidence="2 3">
    <name type="scientific">Dorcoceras hygrometricum</name>
    <dbReference type="NCBI Taxonomy" id="472368"/>
    <lineage>
        <taxon>Eukaryota</taxon>
        <taxon>Viridiplantae</taxon>
        <taxon>Streptophyta</taxon>
        <taxon>Embryophyta</taxon>
        <taxon>Tracheophyta</taxon>
        <taxon>Spermatophyta</taxon>
        <taxon>Magnoliopsida</taxon>
        <taxon>eudicotyledons</taxon>
        <taxon>Gunneridae</taxon>
        <taxon>Pentapetalae</taxon>
        <taxon>asterids</taxon>
        <taxon>lamiids</taxon>
        <taxon>Lamiales</taxon>
        <taxon>Gesneriaceae</taxon>
        <taxon>Didymocarpoideae</taxon>
        <taxon>Trichosporeae</taxon>
        <taxon>Loxocarpinae</taxon>
        <taxon>Dorcoceras</taxon>
    </lineage>
</organism>
<evidence type="ECO:0000256" key="1">
    <source>
        <dbReference type="SAM" id="MobiDB-lite"/>
    </source>
</evidence>
<reference evidence="2 3" key="1">
    <citation type="journal article" date="2015" name="Proc. Natl. Acad. Sci. U.S.A.">
        <title>The resurrection genome of Boea hygrometrica: A blueprint for survival of dehydration.</title>
        <authorList>
            <person name="Xiao L."/>
            <person name="Yang G."/>
            <person name="Zhang L."/>
            <person name="Yang X."/>
            <person name="Zhao S."/>
            <person name="Ji Z."/>
            <person name="Zhou Q."/>
            <person name="Hu M."/>
            <person name="Wang Y."/>
            <person name="Chen M."/>
            <person name="Xu Y."/>
            <person name="Jin H."/>
            <person name="Xiao X."/>
            <person name="Hu G."/>
            <person name="Bao F."/>
            <person name="Hu Y."/>
            <person name="Wan P."/>
            <person name="Li L."/>
            <person name="Deng X."/>
            <person name="Kuang T."/>
            <person name="Xiang C."/>
            <person name="Zhu J.K."/>
            <person name="Oliver M.J."/>
            <person name="He Y."/>
        </authorList>
    </citation>
    <scope>NUCLEOTIDE SEQUENCE [LARGE SCALE GENOMIC DNA]</scope>
    <source>
        <strain evidence="3">cv. XS01</strain>
    </source>
</reference>
<name>A0A2Z7AFT8_9LAMI</name>
<feature type="compositionally biased region" description="Low complexity" evidence="1">
    <location>
        <begin position="1"/>
        <end position="18"/>
    </location>
</feature>
<evidence type="ECO:0000313" key="3">
    <source>
        <dbReference type="Proteomes" id="UP000250235"/>
    </source>
</evidence>
<evidence type="ECO:0000313" key="2">
    <source>
        <dbReference type="EMBL" id="KZV18094.1"/>
    </source>
</evidence>
<feature type="region of interest" description="Disordered" evidence="1">
    <location>
        <begin position="1"/>
        <end position="27"/>
    </location>
</feature>
<sequence>MDGTVGTAWTWGWSSWKGSGSGGRSRENGRAKWLLVAAAREEHAEPLGSLGLNGAGDDPVDEFIPTGGDDL</sequence>
<protein>
    <submittedName>
        <fullName evidence="2">Zinc finger family protein</fullName>
    </submittedName>
</protein>